<dbReference type="Pfam" id="PF06953">
    <property type="entry name" value="ArsD"/>
    <property type="match status" value="1"/>
</dbReference>
<reference evidence="1 2" key="1">
    <citation type="submission" date="2020-08" db="EMBL/GenBank/DDBJ databases">
        <authorList>
            <person name="Liu C."/>
            <person name="Sun Q."/>
        </authorList>
    </citation>
    <scope>NUCLEOTIDE SEQUENCE [LARGE SCALE GENOMIC DNA]</scope>
    <source>
        <strain evidence="1 2">NSJ-29</strain>
    </source>
</reference>
<dbReference type="GO" id="GO:0045892">
    <property type="term" value="P:negative regulation of DNA-templated transcription"/>
    <property type="evidence" value="ECO:0007669"/>
    <property type="project" value="InterPro"/>
</dbReference>
<accession>A0A7G9GH89</accession>
<dbReference type="EMBL" id="CP060635">
    <property type="protein sequence ID" value="QNM10171.1"/>
    <property type="molecule type" value="Genomic_DNA"/>
</dbReference>
<keyword evidence="2" id="KW-1185">Reference proteome</keyword>
<dbReference type="Proteomes" id="UP000515860">
    <property type="component" value="Chromosome"/>
</dbReference>
<dbReference type="Gene3D" id="3.40.30.10">
    <property type="entry name" value="Glutaredoxin"/>
    <property type="match status" value="1"/>
</dbReference>
<sequence>MKNIEIFEPAMCCSTGLCGVSVDPELLRISTVLNTLKQKGITVKRFNLSNAPMVFINNKIVNDFVQLYGADKLPVTIVDGELAISGRYPTNDEFTQWLELPKGSLGEQKSGGCCCEGGCC</sequence>
<dbReference type="NCBIfam" id="NF033727">
    <property type="entry name" value="chaperon_ArsD"/>
    <property type="match status" value="1"/>
</dbReference>
<protein>
    <submittedName>
        <fullName evidence="1">Arsenite efflux transporter metallochaperone ArsD</fullName>
    </submittedName>
</protein>
<dbReference type="RefSeq" id="WP_118647754.1">
    <property type="nucleotide sequence ID" value="NZ_CP060635.1"/>
</dbReference>
<dbReference type="InterPro" id="IPR010712">
    <property type="entry name" value="Arsenical-R_ArsD"/>
</dbReference>
<evidence type="ECO:0000313" key="2">
    <source>
        <dbReference type="Proteomes" id="UP000515860"/>
    </source>
</evidence>
<gene>
    <name evidence="1" type="primary">arsD</name>
    <name evidence="1" type="ORF">H9Q79_07870</name>
</gene>
<dbReference type="GO" id="GO:0046685">
    <property type="term" value="P:response to arsenic-containing substance"/>
    <property type="evidence" value="ECO:0007669"/>
    <property type="project" value="InterPro"/>
</dbReference>
<proteinExistence type="predicted"/>
<dbReference type="KEGG" id="whj:H9Q79_07870"/>
<organism evidence="1 2">
    <name type="scientific">Wansuia hejianensis</name>
    <dbReference type="NCBI Taxonomy" id="2763667"/>
    <lineage>
        <taxon>Bacteria</taxon>
        <taxon>Bacillati</taxon>
        <taxon>Bacillota</taxon>
        <taxon>Clostridia</taxon>
        <taxon>Lachnospirales</taxon>
        <taxon>Lachnospiraceae</taxon>
        <taxon>Wansuia</taxon>
    </lineage>
</organism>
<dbReference type="AlphaFoldDB" id="A0A7G9GH89"/>
<dbReference type="GO" id="GO:0003677">
    <property type="term" value="F:DNA binding"/>
    <property type="evidence" value="ECO:0007669"/>
    <property type="project" value="InterPro"/>
</dbReference>
<name>A0A7G9GH89_9FIRM</name>
<evidence type="ECO:0000313" key="1">
    <source>
        <dbReference type="EMBL" id="QNM10171.1"/>
    </source>
</evidence>